<proteinExistence type="predicted"/>
<reference evidence="2" key="1">
    <citation type="submission" date="2019-03" db="EMBL/GenBank/DDBJ databases">
        <authorList>
            <person name="Mank J."/>
            <person name="Almeida P."/>
        </authorList>
    </citation>
    <scope>NUCLEOTIDE SEQUENCE</scope>
    <source>
        <strain evidence="2">78183</strain>
    </source>
</reference>
<evidence type="ECO:0000256" key="1">
    <source>
        <dbReference type="SAM" id="MobiDB-lite"/>
    </source>
</evidence>
<feature type="compositionally biased region" description="Basic and acidic residues" evidence="1">
    <location>
        <begin position="336"/>
        <end position="345"/>
    </location>
</feature>
<protein>
    <recommendedName>
        <fullName evidence="3">DUF4216 domain-containing protein</fullName>
    </recommendedName>
</protein>
<evidence type="ECO:0008006" key="3">
    <source>
        <dbReference type="Google" id="ProtNLM"/>
    </source>
</evidence>
<accession>A0A6N2KDT0</accession>
<feature type="compositionally biased region" description="Acidic residues" evidence="1">
    <location>
        <begin position="322"/>
        <end position="335"/>
    </location>
</feature>
<sequence>MAGPSSGGISRVVNDEGDANSYRNMVLDAMRDDDAYYNDRDWSTVVIEEPPNNAFNKFTEFAKSCMPNDANLVSNFYDAKKFMRPLGLGYDKYDVEYKSTGIENQIFALSMGPSNSVKCYNGYYVNGFKFHTQFYGRYKKTMNSGVCVKGSCYNGNEIDYHGMLEEVIRLKYLGSKCKVLCLSVIVHRSNGLVEIKHTSRLHGSEDFVLAQQCQQVYYTCPPDNKSSEWWAVMKTTARSRYNVEMGEFIENNDNVKTFDVDQSDEISQPCCVLPNMTLDEPSIFVDTSYYEEVNQNDLLTVEGNWGDDNEMDSDEEIEYDNEVVGDDDNDDDNNDDLIRSDDDDD</sequence>
<dbReference type="PANTHER" id="PTHR48258">
    <property type="entry name" value="DUF4218 DOMAIN-CONTAINING PROTEIN-RELATED"/>
    <property type="match status" value="1"/>
</dbReference>
<organism evidence="2">
    <name type="scientific">Salix viminalis</name>
    <name type="common">Common osier</name>
    <name type="synonym">Basket willow</name>
    <dbReference type="NCBI Taxonomy" id="40686"/>
    <lineage>
        <taxon>Eukaryota</taxon>
        <taxon>Viridiplantae</taxon>
        <taxon>Streptophyta</taxon>
        <taxon>Embryophyta</taxon>
        <taxon>Tracheophyta</taxon>
        <taxon>Spermatophyta</taxon>
        <taxon>Magnoliopsida</taxon>
        <taxon>eudicotyledons</taxon>
        <taxon>Gunneridae</taxon>
        <taxon>Pentapetalae</taxon>
        <taxon>rosids</taxon>
        <taxon>fabids</taxon>
        <taxon>Malpighiales</taxon>
        <taxon>Salicaceae</taxon>
        <taxon>Saliceae</taxon>
        <taxon>Salix</taxon>
    </lineage>
</organism>
<dbReference type="PANTHER" id="PTHR48258:SF3">
    <property type="entry name" value="FK506-BINDING PROTEIN 4-LIKE ISOFORM X1"/>
    <property type="match status" value="1"/>
</dbReference>
<gene>
    <name evidence="2" type="ORF">SVIM_LOCUS67957</name>
</gene>
<name>A0A6N2KDT0_SALVM</name>
<feature type="region of interest" description="Disordered" evidence="1">
    <location>
        <begin position="322"/>
        <end position="345"/>
    </location>
</feature>
<evidence type="ECO:0000313" key="2">
    <source>
        <dbReference type="EMBL" id="VFU26293.1"/>
    </source>
</evidence>
<dbReference type="EMBL" id="CAADRP010000291">
    <property type="protein sequence ID" value="VFU26293.1"/>
    <property type="molecule type" value="Genomic_DNA"/>
</dbReference>
<dbReference type="AlphaFoldDB" id="A0A6N2KDT0"/>